<dbReference type="AlphaFoldDB" id="X0V6K5"/>
<dbReference type="Gene3D" id="3.40.50.1460">
    <property type="match status" value="1"/>
</dbReference>
<gene>
    <name evidence="3" type="ORF">S01H1_42608</name>
</gene>
<feature type="non-terminal residue" evidence="3">
    <location>
        <position position="1"/>
    </location>
</feature>
<feature type="domain" description="Gingipain" evidence="2">
    <location>
        <begin position="1"/>
        <end position="264"/>
    </location>
</feature>
<dbReference type="EMBL" id="BARS01027104">
    <property type="protein sequence ID" value="GAG08123.1"/>
    <property type="molecule type" value="Genomic_DNA"/>
</dbReference>
<dbReference type="Pfam" id="PF01364">
    <property type="entry name" value="Peptidase_C25"/>
    <property type="match status" value="1"/>
</dbReference>
<evidence type="ECO:0000259" key="2">
    <source>
        <dbReference type="Pfam" id="PF01364"/>
    </source>
</evidence>
<feature type="non-terminal residue" evidence="3">
    <location>
        <position position="265"/>
    </location>
</feature>
<accession>X0V6K5</accession>
<dbReference type="GO" id="GO:0008234">
    <property type="term" value="F:cysteine-type peptidase activity"/>
    <property type="evidence" value="ECO:0007669"/>
    <property type="project" value="InterPro"/>
</dbReference>
<keyword evidence="1" id="KW-0732">Signal</keyword>
<dbReference type="InterPro" id="IPR001769">
    <property type="entry name" value="Gingipain"/>
</dbReference>
<protein>
    <recommendedName>
        <fullName evidence="2">Gingipain domain-containing protein</fullName>
    </recommendedName>
</protein>
<reference evidence="3" key="1">
    <citation type="journal article" date="2014" name="Front. Microbiol.">
        <title>High frequency of phylogenetically diverse reductive dehalogenase-homologous genes in deep subseafloor sedimentary metagenomes.</title>
        <authorList>
            <person name="Kawai M."/>
            <person name="Futagami T."/>
            <person name="Toyoda A."/>
            <person name="Takaki Y."/>
            <person name="Nishi S."/>
            <person name="Hori S."/>
            <person name="Arai W."/>
            <person name="Tsubouchi T."/>
            <person name="Morono Y."/>
            <person name="Uchiyama I."/>
            <person name="Ito T."/>
            <person name="Fujiyama A."/>
            <person name="Inagaki F."/>
            <person name="Takami H."/>
        </authorList>
    </citation>
    <scope>NUCLEOTIDE SEQUENCE</scope>
    <source>
        <strain evidence="3">Expedition CK06-06</strain>
    </source>
</reference>
<comment type="caution">
    <text evidence="3">The sequence shown here is derived from an EMBL/GenBank/DDBJ whole genome shotgun (WGS) entry which is preliminary data.</text>
</comment>
<dbReference type="InterPro" id="IPR029031">
    <property type="entry name" value="Gingipain_N_sf"/>
</dbReference>
<name>X0V6K5_9ZZZZ</name>
<evidence type="ECO:0000256" key="1">
    <source>
        <dbReference type="ARBA" id="ARBA00022729"/>
    </source>
</evidence>
<dbReference type="Gene3D" id="3.40.50.10390">
    <property type="entry name" value="Gingipain r, domain 1"/>
    <property type="match status" value="1"/>
</dbReference>
<dbReference type="InterPro" id="IPR029030">
    <property type="entry name" value="Caspase-like_dom_sf"/>
</dbReference>
<dbReference type="GO" id="GO:0006508">
    <property type="term" value="P:proteolysis"/>
    <property type="evidence" value="ECO:0007669"/>
    <property type="project" value="InterPro"/>
</dbReference>
<dbReference type="SUPFAM" id="SSF52129">
    <property type="entry name" value="Caspase-like"/>
    <property type="match status" value="1"/>
</dbReference>
<sequence>YREFSGGNQDPSAIRNFLVSALNVWNLGPEYIVLFGNGHYDYKGYTATEVNYISTYQSEVNCWEDFYTYLEPEEVASEKNSTPDIFLGRLPIESVSEAQVMVDKIIDFEGAESDYGAWRNRALLVADDDMQRGERDPISSSSPHHVSSDMIEREIIAKDSSVDIRKVYLFEYEWNVLYEKPEASRALINEINNGVAFVNFFGHGSDHVWADEHILLNETVGSLYNEKRYPVITSFSCSVGRFDKPGHESLSGTLVRAMNAGAIAT</sequence>
<proteinExistence type="predicted"/>
<organism evidence="3">
    <name type="scientific">marine sediment metagenome</name>
    <dbReference type="NCBI Taxonomy" id="412755"/>
    <lineage>
        <taxon>unclassified sequences</taxon>
        <taxon>metagenomes</taxon>
        <taxon>ecological metagenomes</taxon>
    </lineage>
</organism>
<evidence type="ECO:0000313" key="3">
    <source>
        <dbReference type="EMBL" id="GAG08123.1"/>
    </source>
</evidence>